<dbReference type="Pfam" id="PF19728">
    <property type="entry name" value="DUF6220"/>
    <property type="match status" value="1"/>
</dbReference>
<feature type="transmembrane region" description="Helical" evidence="1">
    <location>
        <begin position="73"/>
        <end position="92"/>
    </location>
</feature>
<organism evidence="2 3">
    <name type="scientific">Micromonospora inositola</name>
    <dbReference type="NCBI Taxonomy" id="47865"/>
    <lineage>
        <taxon>Bacteria</taxon>
        <taxon>Bacillati</taxon>
        <taxon>Actinomycetota</taxon>
        <taxon>Actinomycetes</taxon>
        <taxon>Micromonosporales</taxon>
        <taxon>Micromonosporaceae</taxon>
        <taxon>Micromonospora</taxon>
    </lineage>
</organism>
<proteinExistence type="predicted"/>
<evidence type="ECO:0000313" key="2">
    <source>
        <dbReference type="EMBL" id="SCG77221.1"/>
    </source>
</evidence>
<dbReference type="AlphaFoldDB" id="A0A1C5K3R0"/>
<accession>A0A1C5K3R0</accession>
<keyword evidence="3" id="KW-1185">Reference proteome</keyword>
<feature type="transmembrane region" description="Helical" evidence="1">
    <location>
        <begin position="42"/>
        <end position="61"/>
    </location>
</feature>
<dbReference type="Proteomes" id="UP000198221">
    <property type="component" value="Chromosome I"/>
</dbReference>
<gene>
    <name evidence="2" type="ORF">GA0070613_6183</name>
</gene>
<dbReference type="InterPro" id="IPR046192">
    <property type="entry name" value="DUF6220"/>
</dbReference>
<feature type="transmembrane region" description="Helical" evidence="1">
    <location>
        <begin position="104"/>
        <end position="124"/>
    </location>
</feature>
<reference evidence="3" key="1">
    <citation type="submission" date="2016-06" db="EMBL/GenBank/DDBJ databases">
        <authorList>
            <person name="Varghese N."/>
            <person name="Submissions Spin"/>
        </authorList>
    </citation>
    <scope>NUCLEOTIDE SEQUENCE [LARGE SCALE GENOMIC DNA]</scope>
    <source>
        <strain evidence="3">DSM 43819</strain>
    </source>
</reference>
<evidence type="ECO:0000256" key="1">
    <source>
        <dbReference type="SAM" id="Phobius"/>
    </source>
</evidence>
<name>A0A1C5K3R0_9ACTN</name>
<sequence>MRRLFALLATLLVLVVVAQFYLAASAAFDTAPNDESFQTHRALGYGIVLFAIVLTIVAALARMPGRLIGMTGLVVGLAVGQGLIRAIAAAFNDTGDTSTTAGKLVFGLHAVDGLIILAVAETVARRARALSRPMVAGRPAGPGGGAGAFGPAAGPAHPAS</sequence>
<keyword evidence="1" id="KW-0812">Transmembrane</keyword>
<evidence type="ECO:0000313" key="3">
    <source>
        <dbReference type="Proteomes" id="UP000198221"/>
    </source>
</evidence>
<dbReference type="OrthoDB" id="3535263at2"/>
<dbReference type="RefSeq" id="WP_089015413.1">
    <property type="nucleotide sequence ID" value="NZ_LT607754.1"/>
</dbReference>
<protein>
    <submittedName>
        <fullName evidence="2">Uncharacterized protein</fullName>
    </submittedName>
</protein>
<dbReference type="EMBL" id="LT607754">
    <property type="protein sequence ID" value="SCG77221.1"/>
    <property type="molecule type" value="Genomic_DNA"/>
</dbReference>
<keyword evidence="1" id="KW-1133">Transmembrane helix</keyword>
<keyword evidence="1" id="KW-0472">Membrane</keyword>